<feature type="compositionally biased region" description="Basic and acidic residues" evidence="9">
    <location>
        <begin position="464"/>
        <end position="482"/>
    </location>
</feature>
<feature type="compositionally biased region" description="Basic and acidic residues" evidence="9">
    <location>
        <begin position="557"/>
        <end position="574"/>
    </location>
</feature>
<dbReference type="Gene3D" id="3.30.40.10">
    <property type="entry name" value="Zinc/RING finger domain, C3HC4 (zinc finger)"/>
    <property type="match status" value="1"/>
</dbReference>
<name>A0ABM1DUX6_PRICU</name>
<dbReference type="InterPro" id="IPR001841">
    <property type="entry name" value="Znf_RING"/>
</dbReference>
<dbReference type="GeneID" id="106806353"/>
<dbReference type="InterPro" id="IPR013083">
    <property type="entry name" value="Znf_RING/FYVE/PHD"/>
</dbReference>
<keyword evidence="5 8" id="KW-0863">Zinc-finger</keyword>
<feature type="region of interest" description="Disordered" evidence="9">
    <location>
        <begin position="438"/>
        <end position="618"/>
    </location>
</feature>
<dbReference type="Pfam" id="PF26192">
    <property type="entry name" value="RNF157-like_N"/>
    <property type="match status" value="1"/>
</dbReference>
<protein>
    <recommendedName>
        <fullName evidence="2">RING-type E3 ubiquitin transferase</fullName>
        <ecNumber evidence="2">2.3.2.27</ecNumber>
    </recommendedName>
</protein>
<proteinExistence type="predicted"/>
<evidence type="ECO:0000256" key="9">
    <source>
        <dbReference type="SAM" id="MobiDB-lite"/>
    </source>
</evidence>
<evidence type="ECO:0000256" key="3">
    <source>
        <dbReference type="ARBA" id="ARBA00022679"/>
    </source>
</evidence>
<evidence type="ECO:0000313" key="11">
    <source>
        <dbReference type="Proteomes" id="UP000695022"/>
    </source>
</evidence>
<comment type="catalytic activity">
    <reaction evidence="1">
        <text>S-ubiquitinyl-[E2 ubiquitin-conjugating enzyme]-L-cysteine + [acceptor protein]-L-lysine = [E2 ubiquitin-conjugating enzyme]-L-cysteine + N(6)-ubiquitinyl-[acceptor protein]-L-lysine.</text>
        <dbReference type="EC" id="2.3.2.27"/>
    </reaction>
</comment>
<keyword evidence="3" id="KW-0808">Transferase</keyword>
<dbReference type="PROSITE" id="PS50089">
    <property type="entry name" value="ZF_RING_2"/>
    <property type="match status" value="1"/>
</dbReference>
<reference evidence="12" key="1">
    <citation type="submission" date="2025-08" db="UniProtKB">
        <authorList>
            <consortium name="RefSeq"/>
        </authorList>
    </citation>
    <scope>IDENTIFICATION</scope>
</reference>
<evidence type="ECO:0000259" key="10">
    <source>
        <dbReference type="PROSITE" id="PS50089"/>
    </source>
</evidence>
<feature type="region of interest" description="Disordered" evidence="9">
    <location>
        <begin position="337"/>
        <end position="363"/>
    </location>
</feature>
<evidence type="ECO:0000256" key="4">
    <source>
        <dbReference type="ARBA" id="ARBA00022723"/>
    </source>
</evidence>
<evidence type="ECO:0000256" key="2">
    <source>
        <dbReference type="ARBA" id="ARBA00012483"/>
    </source>
</evidence>
<evidence type="ECO:0000256" key="7">
    <source>
        <dbReference type="ARBA" id="ARBA00022833"/>
    </source>
</evidence>
<evidence type="ECO:0000313" key="12">
    <source>
        <dbReference type="RefSeq" id="XP_014663747.1"/>
    </source>
</evidence>
<dbReference type="Proteomes" id="UP000695022">
    <property type="component" value="Unplaced"/>
</dbReference>
<dbReference type="SMART" id="SM00184">
    <property type="entry name" value="RING"/>
    <property type="match status" value="1"/>
</dbReference>
<dbReference type="SUPFAM" id="SSF57850">
    <property type="entry name" value="RING/U-box"/>
    <property type="match status" value="1"/>
</dbReference>
<feature type="region of interest" description="Disordered" evidence="9">
    <location>
        <begin position="377"/>
        <end position="426"/>
    </location>
</feature>
<evidence type="ECO:0000256" key="8">
    <source>
        <dbReference type="PROSITE-ProRule" id="PRU00175"/>
    </source>
</evidence>
<accession>A0ABM1DUX6</accession>
<dbReference type="EC" id="2.3.2.27" evidence="2"/>
<gene>
    <name evidence="12" type="primary">LOC106806353</name>
</gene>
<dbReference type="InterPro" id="IPR045194">
    <property type="entry name" value="MGRN1/RNF157-like"/>
</dbReference>
<evidence type="ECO:0000256" key="1">
    <source>
        <dbReference type="ARBA" id="ARBA00000900"/>
    </source>
</evidence>
<dbReference type="PANTHER" id="PTHR22996">
    <property type="entry name" value="MAHOGUNIN"/>
    <property type="match status" value="1"/>
</dbReference>
<dbReference type="InterPro" id="IPR058981">
    <property type="entry name" value="MGRN1/RNF157-like_N"/>
</dbReference>
<evidence type="ECO:0000256" key="5">
    <source>
        <dbReference type="ARBA" id="ARBA00022771"/>
    </source>
</evidence>
<feature type="compositionally biased region" description="Acidic residues" evidence="9">
    <location>
        <begin position="483"/>
        <end position="492"/>
    </location>
</feature>
<keyword evidence="6" id="KW-0833">Ubl conjugation pathway</keyword>
<evidence type="ECO:0000256" key="6">
    <source>
        <dbReference type="ARBA" id="ARBA00022786"/>
    </source>
</evidence>
<sequence length="637" mass="69440">MGALASRQNAGVEEVDITTHNAYRYPPKSGCYFGSHFIMGGERFDTTPPEAYLFGENADLNFLGNRPTPFPYPAPQANEPIKTLKSLVNIRKDSVRFVRSAETPKASGDETALNTEPNTRYNIEFTFDCDVRCAITIYYFATEELANGMVVYHPRDPAMNSETYHYKRGANQQFAQTSHVFDPSRHADDDLNYSPEREVLPVVVQCVTDETEDFSRQAHITFCYVERSSDGAFSLKPLKQKQMVDGLCYLLQEIYGIENKNADSGAKAGDEDDVDDNGSECVICMSEVRDTLILPCRHLCLCNCCADSLRYQANNCPICRSPFRALLQMRALRKKVAGVAPPPPPASEAEDSSGPAVHDAGVPPGYEAISLIEALNGPSQSSRQREPSLPAPRTEAGGVAAAPPSYRSPERARLGVPNGDVASQEPGRNLTLGLAAAAESGAAESPGGGGGDTPEVIMSGVARTPEKDASRAGKSTAKRDTKEEQEEEEESSECTVLFLPEEDRVEIVDEMQQPRHTRFAKRTVEDEEEEAEEEEEEEEGDVDGAASEVGSEEEEAVKDQEAKQTHTEDLESSKPPRQVPEKTSIPSGTAAVKDCIRLPGTPDVDRVSGESYGSSCSTNRLLEENQAANSGNKTTML</sequence>
<keyword evidence="4" id="KW-0479">Metal-binding</keyword>
<dbReference type="PANTHER" id="PTHR22996:SF0">
    <property type="entry name" value="RE60872P-RELATED"/>
    <property type="match status" value="1"/>
</dbReference>
<keyword evidence="7" id="KW-0862">Zinc</keyword>
<dbReference type="Pfam" id="PF13920">
    <property type="entry name" value="zf-C3HC4_3"/>
    <property type="match status" value="1"/>
</dbReference>
<dbReference type="RefSeq" id="XP_014663747.1">
    <property type="nucleotide sequence ID" value="XM_014808261.1"/>
</dbReference>
<keyword evidence="11" id="KW-1185">Reference proteome</keyword>
<organism evidence="11 12">
    <name type="scientific">Priapulus caudatus</name>
    <name type="common">Priapulid worm</name>
    <dbReference type="NCBI Taxonomy" id="37621"/>
    <lineage>
        <taxon>Eukaryota</taxon>
        <taxon>Metazoa</taxon>
        <taxon>Ecdysozoa</taxon>
        <taxon>Scalidophora</taxon>
        <taxon>Priapulida</taxon>
        <taxon>Priapulimorpha</taxon>
        <taxon>Priapulimorphida</taxon>
        <taxon>Priapulidae</taxon>
        <taxon>Priapulus</taxon>
    </lineage>
</organism>
<feature type="domain" description="RING-type" evidence="10">
    <location>
        <begin position="281"/>
        <end position="320"/>
    </location>
</feature>
<feature type="compositionally biased region" description="Acidic residues" evidence="9">
    <location>
        <begin position="525"/>
        <end position="542"/>
    </location>
</feature>